<sequence length="60" mass="6921">NRLHNVHKLQFSADKVDIDIHILCKTYVYPNKEAYVETMESDNIDITPEVMDVGQIELAC</sequence>
<feature type="non-terminal residue" evidence="1">
    <location>
        <position position="1"/>
    </location>
</feature>
<accession>A0AA38G2R9</accession>
<keyword evidence="2" id="KW-1185">Reference proteome</keyword>
<dbReference type="EMBL" id="JAHRHJ020000005">
    <property type="protein sequence ID" value="KAH9315132.1"/>
    <property type="molecule type" value="Genomic_DNA"/>
</dbReference>
<dbReference type="Proteomes" id="UP000824469">
    <property type="component" value="Unassembled WGS sequence"/>
</dbReference>
<protein>
    <submittedName>
        <fullName evidence="1">Uncharacterized protein</fullName>
    </submittedName>
</protein>
<comment type="caution">
    <text evidence="1">The sequence shown here is derived from an EMBL/GenBank/DDBJ whole genome shotgun (WGS) entry which is preliminary data.</text>
</comment>
<evidence type="ECO:0000313" key="2">
    <source>
        <dbReference type="Proteomes" id="UP000824469"/>
    </source>
</evidence>
<reference evidence="1 2" key="1">
    <citation type="journal article" date="2021" name="Nat. Plants">
        <title>The Taxus genome provides insights into paclitaxel biosynthesis.</title>
        <authorList>
            <person name="Xiong X."/>
            <person name="Gou J."/>
            <person name="Liao Q."/>
            <person name="Li Y."/>
            <person name="Zhou Q."/>
            <person name="Bi G."/>
            <person name="Li C."/>
            <person name="Du R."/>
            <person name="Wang X."/>
            <person name="Sun T."/>
            <person name="Guo L."/>
            <person name="Liang H."/>
            <person name="Lu P."/>
            <person name="Wu Y."/>
            <person name="Zhang Z."/>
            <person name="Ro D.K."/>
            <person name="Shang Y."/>
            <person name="Huang S."/>
            <person name="Yan J."/>
        </authorList>
    </citation>
    <scope>NUCLEOTIDE SEQUENCE [LARGE SCALE GENOMIC DNA]</scope>
    <source>
        <strain evidence="1">Ta-2019</strain>
    </source>
</reference>
<feature type="non-terminal residue" evidence="1">
    <location>
        <position position="60"/>
    </location>
</feature>
<dbReference type="AlphaFoldDB" id="A0AA38G2R9"/>
<evidence type="ECO:0000313" key="1">
    <source>
        <dbReference type="EMBL" id="KAH9315132.1"/>
    </source>
</evidence>
<organism evidence="1 2">
    <name type="scientific">Taxus chinensis</name>
    <name type="common">Chinese yew</name>
    <name type="synonym">Taxus wallichiana var. chinensis</name>
    <dbReference type="NCBI Taxonomy" id="29808"/>
    <lineage>
        <taxon>Eukaryota</taxon>
        <taxon>Viridiplantae</taxon>
        <taxon>Streptophyta</taxon>
        <taxon>Embryophyta</taxon>
        <taxon>Tracheophyta</taxon>
        <taxon>Spermatophyta</taxon>
        <taxon>Pinopsida</taxon>
        <taxon>Pinidae</taxon>
        <taxon>Conifers II</taxon>
        <taxon>Cupressales</taxon>
        <taxon>Taxaceae</taxon>
        <taxon>Taxus</taxon>
    </lineage>
</organism>
<proteinExistence type="predicted"/>
<name>A0AA38G2R9_TAXCH</name>
<gene>
    <name evidence="1" type="ORF">KI387_023759</name>
</gene>